<sequence length="56" mass="6203">MRRCRKFDVSMQSLETLNNRTVEACDIYLPDDGFAVNGVQDCCQPSLAPGHQICVG</sequence>
<dbReference type="EMBL" id="HG793135">
    <property type="protein sequence ID" value="CRL18576.1"/>
    <property type="molecule type" value="Genomic_DNA"/>
</dbReference>
<dbReference type="AlphaFoldDB" id="A0A0G4NX00"/>
<name>A0A0G4NX00_PENC3</name>
<organism evidence="1 2">
    <name type="scientific">Penicillium camemberti (strain FM 013)</name>
    <dbReference type="NCBI Taxonomy" id="1429867"/>
    <lineage>
        <taxon>Eukaryota</taxon>
        <taxon>Fungi</taxon>
        <taxon>Dikarya</taxon>
        <taxon>Ascomycota</taxon>
        <taxon>Pezizomycotina</taxon>
        <taxon>Eurotiomycetes</taxon>
        <taxon>Eurotiomycetidae</taxon>
        <taxon>Eurotiales</taxon>
        <taxon>Aspergillaceae</taxon>
        <taxon>Penicillium</taxon>
    </lineage>
</organism>
<gene>
    <name evidence="1" type="ORF">PCAMFM013_S002g000446</name>
</gene>
<evidence type="ECO:0000313" key="2">
    <source>
        <dbReference type="Proteomes" id="UP000053732"/>
    </source>
</evidence>
<evidence type="ECO:0000313" key="1">
    <source>
        <dbReference type="EMBL" id="CRL18576.1"/>
    </source>
</evidence>
<accession>A0A0G4NX00</accession>
<keyword evidence="2" id="KW-1185">Reference proteome</keyword>
<dbReference type="Proteomes" id="UP000053732">
    <property type="component" value="Unassembled WGS sequence"/>
</dbReference>
<reference evidence="1 2" key="1">
    <citation type="journal article" date="2014" name="Nat. Commun.">
        <title>Multiple recent horizontal transfers of a large genomic region in cheese making fungi.</title>
        <authorList>
            <person name="Cheeseman K."/>
            <person name="Ropars J."/>
            <person name="Renault P."/>
            <person name="Dupont J."/>
            <person name="Gouzy J."/>
            <person name="Branca A."/>
            <person name="Abraham A.L."/>
            <person name="Ceppi M."/>
            <person name="Conseiller E."/>
            <person name="Debuchy R."/>
            <person name="Malagnac F."/>
            <person name="Goarin A."/>
            <person name="Silar P."/>
            <person name="Lacoste S."/>
            <person name="Sallet E."/>
            <person name="Bensimon A."/>
            <person name="Giraud T."/>
            <person name="Brygoo Y."/>
        </authorList>
    </citation>
    <scope>NUCLEOTIDE SEQUENCE [LARGE SCALE GENOMIC DNA]</scope>
    <source>
        <strain evidence="2">FM 013</strain>
    </source>
</reference>
<proteinExistence type="predicted"/>
<protein>
    <submittedName>
        <fullName evidence="1">Str. FM013</fullName>
    </submittedName>
</protein>